<sequence>MAEEIPEGKLEEPVEILYQLAKRGEIDPWNIDIVEVTERFLSELERRRELDLMISGRTIFYASVLLRMKSELLDGQEDETAFEDVCNDDVSDPFSEGDVVLERAHGPIELLEREIDRRLKRKDARKRPVTLYELIKQLKLAEKAERRRLRRRRYIDSEDELFEEPNAEEVVGIAHDEDYEHMAERIYEVVRSHPDARDPGVSLFELTGVLHWPLYFVYLPCLFLVQSGRVDLEQDEFFGDLWVVISDGFAEKS</sequence>
<proteinExistence type="predicted"/>
<dbReference type="Gene3D" id="6.10.250.2410">
    <property type="match status" value="1"/>
</dbReference>
<dbReference type="Pfam" id="PF02616">
    <property type="entry name" value="SMC_ScpA"/>
    <property type="match status" value="1"/>
</dbReference>
<organism evidence="1">
    <name type="scientific">bioreactor metagenome</name>
    <dbReference type="NCBI Taxonomy" id="1076179"/>
    <lineage>
        <taxon>unclassified sequences</taxon>
        <taxon>metagenomes</taxon>
        <taxon>ecological metagenomes</taxon>
    </lineage>
</organism>
<accession>A0A644V3C1</accession>
<dbReference type="InterPro" id="IPR003768">
    <property type="entry name" value="ScpA"/>
</dbReference>
<evidence type="ECO:0000313" key="1">
    <source>
        <dbReference type="EMBL" id="MPL85754.1"/>
    </source>
</evidence>
<protein>
    <submittedName>
        <fullName evidence="1">Segregation and condensation protein A</fullName>
    </submittedName>
</protein>
<dbReference type="AlphaFoldDB" id="A0A644V3C1"/>
<name>A0A644V3C1_9ZZZZ</name>
<dbReference type="PANTHER" id="PTHR33969">
    <property type="entry name" value="SEGREGATION AND CONDENSATION PROTEIN A"/>
    <property type="match status" value="1"/>
</dbReference>
<dbReference type="PANTHER" id="PTHR33969:SF2">
    <property type="entry name" value="SEGREGATION AND CONDENSATION PROTEIN A"/>
    <property type="match status" value="1"/>
</dbReference>
<dbReference type="EMBL" id="VSSQ01000211">
    <property type="protein sequence ID" value="MPL85754.1"/>
    <property type="molecule type" value="Genomic_DNA"/>
</dbReference>
<gene>
    <name evidence="1" type="primary">scpA_15</name>
    <name evidence="1" type="ORF">SDC9_31727</name>
</gene>
<reference evidence="1" key="1">
    <citation type="submission" date="2019-08" db="EMBL/GenBank/DDBJ databases">
        <authorList>
            <person name="Kucharzyk K."/>
            <person name="Murdoch R.W."/>
            <person name="Higgins S."/>
            <person name="Loffler F."/>
        </authorList>
    </citation>
    <scope>NUCLEOTIDE SEQUENCE</scope>
</reference>
<comment type="caution">
    <text evidence="1">The sequence shown here is derived from an EMBL/GenBank/DDBJ whole genome shotgun (WGS) entry which is preliminary data.</text>
</comment>